<dbReference type="Proteomes" id="UP000778970">
    <property type="component" value="Unassembled WGS sequence"/>
</dbReference>
<keyword evidence="4" id="KW-1185">Reference proteome</keyword>
<evidence type="ECO:0000313" key="4">
    <source>
        <dbReference type="Proteomes" id="UP000778970"/>
    </source>
</evidence>
<feature type="chain" id="PRO_5037182563" evidence="2">
    <location>
        <begin position="22"/>
        <end position="194"/>
    </location>
</feature>
<reference evidence="3" key="1">
    <citation type="submission" date="2017-08" db="EMBL/GenBank/DDBJ databases">
        <authorList>
            <person name="Imhoff J.F."/>
            <person name="Rahn T."/>
            <person name="Kuenzel S."/>
            <person name="Neulinger S.C."/>
        </authorList>
    </citation>
    <scope>NUCLEOTIDE SEQUENCE</scope>
    <source>
        <strain evidence="3">DSM 9154</strain>
    </source>
</reference>
<keyword evidence="2" id="KW-0732">Signal</keyword>
<proteinExistence type="predicted"/>
<feature type="signal peptide" evidence="2">
    <location>
        <begin position="1"/>
        <end position="21"/>
    </location>
</feature>
<dbReference type="Pfam" id="PF11233">
    <property type="entry name" value="DUF3035"/>
    <property type="match status" value="1"/>
</dbReference>
<gene>
    <name evidence="3" type="ORF">CKO21_18255</name>
</gene>
<feature type="region of interest" description="Disordered" evidence="1">
    <location>
        <begin position="165"/>
        <end position="194"/>
    </location>
</feature>
<organism evidence="3 4">
    <name type="scientific">Rhodovibrio salinarum</name>
    <dbReference type="NCBI Taxonomy" id="1087"/>
    <lineage>
        <taxon>Bacteria</taxon>
        <taxon>Pseudomonadati</taxon>
        <taxon>Pseudomonadota</taxon>
        <taxon>Alphaproteobacteria</taxon>
        <taxon>Rhodospirillales</taxon>
        <taxon>Rhodovibrionaceae</taxon>
        <taxon>Rhodovibrio</taxon>
    </lineage>
</organism>
<dbReference type="RefSeq" id="WP_027289730.1">
    <property type="nucleotide sequence ID" value="NZ_NRRE01000035.1"/>
</dbReference>
<evidence type="ECO:0000313" key="3">
    <source>
        <dbReference type="EMBL" id="MBK1699192.1"/>
    </source>
</evidence>
<dbReference type="InterPro" id="IPR021395">
    <property type="entry name" value="DUF3035"/>
</dbReference>
<accession>A0A934V197</accession>
<feature type="region of interest" description="Disordered" evidence="1">
    <location>
        <begin position="47"/>
        <end position="104"/>
    </location>
</feature>
<comment type="caution">
    <text evidence="3">The sequence shown here is derived from an EMBL/GenBank/DDBJ whole genome shotgun (WGS) entry which is preliminary data.</text>
</comment>
<evidence type="ECO:0000256" key="1">
    <source>
        <dbReference type="SAM" id="MobiDB-lite"/>
    </source>
</evidence>
<dbReference type="AlphaFoldDB" id="A0A934V197"/>
<dbReference type="PROSITE" id="PS51257">
    <property type="entry name" value="PROKAR_LIPOPROTEIN"/>
    <property type="match status" value="1"/>
</dbReference>
<reference evidence="3" key="2">
    <citation type="journal article" date="2020" name="Microorganisms">
        <title>Osmotic Adaptation and Compatible Solute Biosynthesis of Phototrophic Bacteria as Revealed from Genome Analyses.</title>
        <authorList>
            <person name="Imhoff J.F."/>
            <person name="Rahn T."/>
            <person name="Kunzel S."/>
            <person name="Keller A."/>
            <person name="Neulinger S.C."/>
        </authorList>
    </citation>
    <scope>NUCLEOTIDE SEQUENCE</scope>
    <source>
        <strain evidence="3">DSM 9154</strain>
    </source>
</reference>
<name>A0A934V197_9PROT</name>
<evidence type="ECO:0000256" key="2">
    <source>
        <dbReference type="SAM" id="SignalP"/>
    </source>
</evidence>
<sequence>MTHRRPIRLVTVLLLALPALAGCSDSWRTSLGLKQTAPDEFKVAEHEPLEMPPSLSELPPPRAGGGRPQATSPRVRAQQALLASPATGQEQPGMPGGRGGLSDGEQRLLANANAGAAPADIRQTVAREAAERAEDLQGPLDDYIFWRDPEQPGEVVDAQAEARRLRENRAQGKPLEDGEVPIQEREDRGILGGL</sequence>
<dbReference type="EMBL" id="NRRE01000035">
    <property type="protein sequence ID" value="MBK1699192.1"/>
    <property type="molecule type" value="Genomic_DNA"/>
</dbReference>
<protein>
    <submittedName>
        <fullName evidence="3">DUF3035 domain-containing protein</fullName>
    </submittedName>
</protein>